<dbReference type="OrthoDB" id="9805674at2"/>
<gene>
    <name evidence="2" type="ORF">SAMN02745163_01181</name>
</gene>
<protein>
    <submittedName>
        <fullName evidence="2">Protein phosphatase 2C</fullName>
    </submittedName>
</protein>
<dbReference type="EMBL" id="FQZB01000005">
    <property type="protein sequence ID" value="SHI98933.1"/>
    <property type="molecule type" value="Genomic_DNA"/>
</dbReference>
<feature type="domain" description="PPM-type phosphatase" evidence="1">
    <location>
        <begin position="7"/>
        <end position="244"/>
    </location>
</feature>
<dbReference type="SMART" id="SM00332">
    <property type="entry name" value="PP2Cc"/>
    <property type="match status" value="1"/>
</dbReference>
<name>A0A1M6FMQ9_9CLOT</name>
<dbReference type="Pfam" id="PF13672">
    <property type="entry name" value="PP2C_2"/>
    <property type="match status" value="1"/>
</dbReference>
<dbReference type="Gene3D" id="3.60.40.10">
    <property type="entry name" value="PPM-type phosphatase domain"/>
    <property type="match status" value="1"/>
</dbReference>
<reference evidence="2 3" key="1">
    <citation type="submission" date="2016-11" db="EMBL/GenBank/DDBJ databases">
        <authorList>
            <person name="Jaros S."/>
            <person name="Januszkiewicz K."/>
            <person name="Wedrychowicz H."/>
        </authorList>
    </citation>
    <scope>NUCLEOTIDE SEQUENCE [LARGE SCALE GENOMIC DNA]</scope>
    <source>
        <strain evidence="2 3">DSM 21758</strain>
    </source>
</reference>
<keyword evidence="3" id="KW-1185">Reference proteome</keyword>
<dbReference type="RefSeq" id="WP_072985738.1">
    <property type="nucleotide sequence ID" value="NZ_FQZB01000005.1"/>
</dbReference>
<evidence type="ECO:0000313" key="2">
    <source>
        <dbReference type="EMBL" id="SHI98933.1"/>
    </source>
</evidence>
<dbReference type="STRING" id="1121302.SAMN02745163_01181"/>
<proteinExistence type="predicted"/>
<evidence type="ECO:0000259" key="1">
    <source>
        <dbReference type="SMART" id="SM00332"/>
    </source>
</evidence>
<sequence>MNIKRWVGECSKIQGSLHKKKGIPCQDNVCCYVDKSNAILSLSDGAGSCRLSNVGSKIATKTIIKLMKSNFDNFYTMEALQFKEFIISSLLDEINNVCEKYNSSSIKDFSATLLFVAIKDNNFIIGHIGDGLIAYYKNGAVRLLSEPENGETSNTTYFFTMPNVYNHFRLFKGHVNEVEGFIVMSDGGTNSLYKKATKSLALANTKIFQAKARLGKSDFKKFLQDDLIRKLSERTTDDCSIGILYRHNYDLNTMKDKDLDILKEVIGINDEKGIVNFLLIAKEYNKTVSTNNKLRIDTVVKNTGKKKKIVKKHIKRLQLLY</sequence>
<dbReference type="InterPro" id="IPR036457">
    <property type="entry name" value="PPM-type-like_dom_sf"/>
</dbReference>
<evidence type="ECO:0000313" key="3">
    <source>
        <dbReference type="Proteomes" id="UP000184310"/>
    </source>
</evidence>
<accession>A0A1M6FMQ9</accession>
<dbReference type="AlphaFoldDB" id="A0A1M6FMQ9"/>
<organism evidence="2 3">
    <name type="scientific">Clostridium cavendishii DSM 21758</name>
    <dbReference type="NCBI Taxonomy" id="1121302"/>
    <lineage>
        <taxon>Bacteria</taxon>
        <taxon>Bacillati</taxon>
        <taxon>Bacillota</taxon>
        <taxon>Clostridia</taxon>
        <taxon>Eubacteriales</taxon>
        <taxon>Clostridiaceae</taxon>
        <taxon>Clostridium</taxon>
    </lineage>
</organism>
<dbReference type="SUPFAM" id="SSF81606">
    <property type="entry name" value="PP2C-like"/>
    <property type="match status" value="1"/>
</dbReference>
<dbReference type="InterPro" id="IPR001932">
    <property type="entry name" value="PPM-type_phosphatase-like_dom"/>
</dbReference>
<dbReference type="Proteomes" id="UP000184310">
    <property type="component" value="Unassembled WGS sequence"/>
</dbReference>